<gene>
    <name evidence="3" type="ORF">U0070_017841</name>
</gene>
<dbReference type="AlphaFoldDB" id="A0AAW0K992"/>
<evidence type="ECO:0000259" key="2">
    <source>
        <dbReference type="Pfam" id="PF00685"/>
    </source>
</evidence>
<name>A0AAW0K992_MYOGA</name>
<evidence type="ECO:0000313" key="4">
    <source>
        <dbReference type="Proteomes" id="UP001488838"/>
    </source>
</evidence>
<sequence>MVKDRGPKFSYLKRVGEKLTHMCAVHMLIPLGTIGDWKHHLTVKQKERFDMICKENMRNFLMMLSGI</sequence>
<dbReference type="Gene3D" id="3.40.50.300">
    <property type="entry name" value="P-loop containing nucleotide triphosphate hydrolases"/>
    <property type="match status" value="1"/>
</dbReference>
<dbReference type="Proteomes" id="UP001488838">
    <property type="component" value="Unassembled WGS sequence"/>
</dbReference>
<evidence type="ECO:0000256" key="1">
    <source>
        <dbReference type="RuleBase" id="RU361155"/>
    </source>
</evidence>
<dbReference type="SUPFAM" id="SSF52540">
    <property type="entry name" value="P-loop containing nucleoside triphosphate hydrolases"/>
    <property type="match status" value="1"/>
</dbReference>
<keyword evidence="1" id="KW-0808">Transferase</keyword>
<dbReference type="GO" id="GO:0008146">
    <property type="term" value="F:sulfotransferase activity"/>
    <property type="evidence" value="ECO:0007669"/>
    <property type="project" value="InterPro"/>
</dbReference>
<dbReference type="EC" id="2.8.2.-" evidence="1"/>
<proteinExistence type="inferred from homology"/>
<protein>
    <recommendedName>
        <fullName evidence="1">Sulfotransferase</fullName>
        <ecNumber evidence="1">2.8.2.-</ecNumber>
    </recommendedName>
</protein>
<keyword evidence="4" id="KW-1185">Reference proteome</keyword>
<dbReference type="Pfam" id="PF00685">
    <property type="entry name" value="Sulfotransfer_1"/>
    <property type="match status" value="1"/>
</dbReference>
<organism evidence="3 4">
    <name type="scientific">Myodes glareolus</name>
    <name type="common">Bank vole</name>
    <name type="synonym">Clethrionomys glareolus</name>
    <dbReference type="NCBI Taxonomy" id="447135"/>
    <lineage>
        <taxon>Eukaryota</taxon>
        <taxon>Metazoa</taxon>
        <taxon>Chordata</taxon>
        <taxon>Craniata</taxon>
        <taxon>Vertebrata</taxon>
        <taxon>Euteleostomi</taxon>
        <taxon>Mammalia</taxon>
        <taxon>Eutheria</taxon>
        <taxon>Euarchontoglires</taxon>
        <taxon>Glires</taxon>
        <taxon>Rodentia</taxon>
        <taxon>Myomorpha</taxon>
        <taxon>Muroidea</taxon>
        <taxon>Cricetidae</taxon>
        <taxon>Arvicolinae</taxon>
        <taxon>Myodes</taxon>
    </lineage>
</organism>
<dbReference type="InterPro" id="IPR000863">
    <property type="entry name" value="Sulfotransferase_dom"/>
</dbReference>
<dbReference type="EMBL" id="JBBHLL010000002">
    <property type="protein sequence ID" value="KAK7835305.1"/>
    <property type="molecule type" value="Genomic_DNA"/>
</dbReference>
<dbReference type="InterPro" id="IPR027417">
    <property type="entry name" value="P-loop_NTPase"/>
</dbReference>
<reference evidence="3 4" key="1">
    <citation type="journal article" date="2023" name="bioRxiv">
        <title>Conserved and derived expression patterns and positive selection on dental genes reveal complex evolutionary context of ever-growing rodent molars.</title>
        <authorList>
            <person name="Calamari Z.T."/>
            <person name="Song A."/>
            <person name="Cohen E."/>
            <person name="Akter M."/>
            <person name="Roy R.D."/>
            <person name="Hallikas O."/>
            <person name="Christensen M.M."/>
            <person name="Li P."/>
            <person name="Marangoni P."/>
            <person name="Jernvall J."/>
            <person name="Klein O.D."/>
        </authorList>
    </citation>
    <scope>NUCLEOTIDE SEQUENCE [LARGE SCALE GENOMIC DNA]</scope>
    <source>
        <strain evidence="3">V071</strain>
    </source>
</reference>
<comment type="similarity">
    <text evidence="1">Belongs to the sulfotransferase 1 family.</text>
</comment>
<comment type="caution">
    <text evidence="3">The sequence shown here is derived from an EMBL/GenBank/DDBJ whole genome shotgun (WGS) entry which is preliminary data.</text>
</comment>
<evidence type="ECO:0000313" key="3">
    <source>
        <dbReference type="EMBL" id="KAK7835305.1"/>
    </source>
</evidence>
<feature type="domain" description="Sulfotransferase" evidence="2">
    <location>
        <begin position="25"/>
        <end position="59"/>
    </location>
</feature>
<accession>A0AAW0K992</accession>